<evidence type="ECO:0000313" key="1">
    <source>
        <dbReference type="EMBL" id="BAC21627.1"/>
    </source>
</evidence>
<dbReference type="EMBL" id="AB093653">
    <property type="protein sequence ID" value="BAC21627.1"/>
    <property type="molecule type" value="mRNA"/>
</dbReference>
<dbReference type="AlphaFoldDB" id="Q8HXD7"/>
<protein>
    <submittedName>
        <fullName evidence="1">Uncharacterized protein</fullName>
    </submittedName>
</protein>
<name>Q8HXD7_MACFA</name>
<accession>Q8HXD7</accession>
<sequence>MNISEYAILYLQDKYPEVSFLGQRVCAFTVLIGLSNFSSEKLHWFLLPQTIAASPHFGQH</sequence>
<organism evidence="1">
    <name type="scientific">Macaca fascicularis</name>
    <name type="common">Crab-eating macaque</name>
    <name type="synonym">Cynomolgus monkey</name>
    <dbReference type="NCBI Taxonomy" id="9541"/>
    <lineage>
        <taxon>Eukaryota</taxon>
        <taxon>Metazoa</taxon>
        <taxon>Chordata</taxon>
        <taxon>Craniata</taxon>
        <taxon>Vertebrata</taxon>
        <taxon>Euteleostomi</taxon>
        <taxon>Mammalia</taxon>
        <taxon>Eutheria</taxon>
        <taxon>Euarchontoglires</taxon>
        <taxon>Primates</taxon>
        <taxon>Haplorrhini</taxon>
        <taxon>Catarrhini</taxon>
        <taxon>Cercopithecidae</taxon>
        <taxon>Cercopithecinae</taxon>
        <taxon>Macaca</taxon>
    </lineage>
</organism>
<reference evidence="1" key="1">
    <citation type="journal article" date="2001" name="Gene">
        <title>Assignment of 118 novel cDNAs of cynomolgus monkey brain to human chromosomes.</title>
        <authorList>
            <person name="Osada N."/>
            <person name="Hida M."/>
            <person name="Kususda J."/>
            <person name="Tanuma R."/>
            <person name="Iseki K."/>
            <person name="Hirata M."/>
            <person name="Suto Y."/>
            <person name="Hirai M."/>
            <person name="Terao K."/>
            <person name="Suzuki Y."/>
            <person name="Sugano S."/>
            <person name="Hashimoto K."/>
        </authorList>
    </citation>
    <scope>NUCLEOTIDE SEQUENCE</scope>
    <source>
        <tissue evidence="1">Frontal lobe left</tissue>
    </source>
</reference>
<reference evidence="1" key="2">
    <citation type="submission" date="2002-10" db="EMBL/GenBank/DDBJ databases">
        <authorList>
            <person name="Hashimoto K."/>
            <person name="Osada N."/>
            <person name="Hida M."/>
            <person name="Kusuda J."/>
            <person name="Sugano S."/>
        </authorList>
    </citation>
    <scope>NUCLEOTIDE SEQUENCE</scope>
    <source>
        <tissue evidence="1">Frontal lobe left</tissue>
    </source>
</reference>
<proteinExistence type="evidence at transcript level"/>